<organism evidence="2 3">
    <name type="scientific">Piromyces finnis</name>
    <dbReference type="NCBI Taxonomy" id="1754191"/>
    <lineage>
        <taxon>Eukaryota</taxon>
        <taxon>Fungi</taxon>
        <taxon>Fungi incertae sedis</taxon>
        <taxon>Chytridiomycota</taxon>
        <taxon>Chytridiomycota incertae sedis</taxon>
        <taxon>Neocallimastigomycetes</taxon>
        <taxon>Neocallimastigales</taxon>
        <taxon>Neocallimastigaceae</taxon>
        <taxon>Piromyces</taxon>
    </lineage>
</organism>
<gene>
    <name evidence="2" type="ORF">BCR36DRAFT_347673</name>
</gene>
<dbReference type="PANTHER" id="PTHR15715">
    <property type="entry name" value="CENTROSOMAL PROTEIN OF 170 KDA"/>
    <property type="match status" value="1"/>
</dbReference>
<dbReference type="InterPro" id="IPR000253">
    <property type="entry name" value="FHA_dom"/>
</dbReference>
<sequence length="678" mass="77962">MENIHTKPESIPNQPTYLADVSGVGMIRSSSQSFSPLRPNLPQELFKKQQNEDSLVKHIMNNKILHSRFNSEEVSPSPNHFENKFFISPDNKISSELSSISNETLLNMDNNEINDSLLELEILKNKLISLKDANNLKRSQTAQELDNTFINNKLNESNVLSNKDSIEFTIGSGSNSSSDNSIDKTLQNIDENKEICDNQNSTSGKKIDYIESLHQKILSEKNSPSKLSENYVLNDDDDECYFKIYNNENNNEYDKNKTIILTDPNILNQSIINSKVKLLSRSKNFESLVIDLKDRYCLGRNNNENRSHFIVFNSLVVSRHHAEIFIENNKFFIIDVGSNGGTFINGKRISKPGCKSEPVQITPGDIIQLGQDYIENDRNQQLDESIYQSVVFEITMIDQPDLIKKKALDSIINIYGSENKITRTRSDFQISKKSSSDYSDYENSIKIRGKTRELYDSKLIDESTQYQLALYEKTKNLNDEYSNENSHLLDNVKESCLQFFFVVYSDKKKLNKIQILNENTECIFEVALKDWVNKRIKYEDDNKGKMHITDKREEYSPTSSIKVNKIGNIVNIQAESYQFGFIEKVSDMKYIVETPGQNDKSPQFVFTGDFEQHNWLCITKFKDSRKQRCIGEAKGKQLVEKSTKQRKWVVSIQLETGNYSQLLLSAVTYIIAITGPYY</sequence>
<evidence type="ECO:0000313" key="3">
    <source>
        <dbReference type="Proteomes" id="UP000193719"/>
    </source>
</evidence>
<keyword evidence="3" id="KW-1185">Reference proteome</keyword>
<evidence type="ECO:0000313" key="2">
    <source>
        <dbReference type="EMBL" id="ORX54712.1"/>
    </source>
</evidence>
<dbReference type="InterPro" id="IPR008984">
    <property type="entry name" value="SMAD_FHA_dom_sf"/>
</dbReference>
<dbReference type="SMART" id="SM00240">
    <property type="entry name" value="FHA"/>
    <property type="match status" value="1"/>
</dbReference>
<dbReference type="Gene3D" id="2.60.200.20">
    <property type="match status" value="1"/>
</dbReference>
<dbReference type="InterPro" id="IPR051176">
    <property type="entry name" value="Cent_Immune-Sig_Mod"/>
</dbReference>
<dbReference type="EMBL" id="MCFH01000010">
    <property type="protein sequence ID" value="ORX54712.1"/>
    <property type="molecule type" value="Genomic_DNA"/>
</dbReference>
<comment type="caution">
    <text evidence="2">The sequence shown here is derived from an EMBL/GenBank/DDBJ whole genome shotgun (WGS) entry which is preliminary data.</text>
</comment>
<reference evidence="2 3" key="2">
    <citation type="submission" date="2016-08" db="EMBL/GenBank/DDBJ databases">
        <title>Pervasive Adenine N6-methylation of Active Genes in Fungi.</title>
        <authorList>
            <consortium name="DOE Joint Genome Institute"/>
            <person name="Mondo S.J."/>
            <person name="Dannebaum R.O."/>
            <person name="Kuo R.C."/>
            <person name="Labutti K."/>
            <person name="Haridas S."/>
            <person name="Kuo A."/>
            <person name="Salamov A."/>
            <person name="Ahrendt S.R."/>
            <person name="Lipzen A."/>
            <person name="Sullivan W."/>
            <person name="Andreopoulos W.B."/>
            <person name="Clum A."/>
            <person name="Lindquist E."/>
            <person name="Daum C."/>
            <person name="Ramamoorthy G.K."/>
            <person name="Gryganskyi A."/>
            <person name="Culley D."/>
            <person name="Magnuson J.K."/>
            <person name="James T.Y."/>
            <person name="O'Malley M.A."/>
            <person name="Stajich J.E."/>
            <person name="Spatafora J.W."/>
            <person name="Visel A."/>
            <person name="Grigoriev I.V."/>
        </authorList>
    </citation>
    <scope>NUCLEOTIDE SEQUENCE [LARGE SCALE GENOMIC DNA]</scope>
    <source>
        <strain evidence="3">finn</strain>
    </source>
</reference>
<protein>
    <recommendedName>
        <fullName evidence="1">FHA domain-containing protein</fullName>
    </recommendedName>
</protein>
<dbReference type="PROSITE" id="PS50006">
    <property type="entry name" value="FHA_DOMAIN"/>
    <property type="match status" value="1"/>
</dbReference>
<proteinExistence type="predicted"/>
<dbReference type="SUPFAM" id="SSF49879">
    <property type="entry name" value="SMAD/FHA domain"/>
    <property type="match status" value="1"/>
</dbReference>
<dbReference type="STRING" id="1754191.A0A1Y1VG14"/>
<dbReference type="Pfam" id="PF00498">
    <property type="entry name" value="FHA"/>
    <property type="match status" value="1"/>
</dbReference>
<dbReference type="PANTHER" id="PTHR15715:SF37">
    <property type="entry name" value="LD47843P"/>
    <property type="match status" value="1"/>
</dbReference>
<feature type="domain" description="FHA" evidence="1">
    <location>
        <begin position="296"/>
        <end position="349"/>
    </location>
</feature>
<reference evidence="2 3" key="1">
    <citation type="submission" date="2016-08" db="EMBL/GenBank/DDBJ databases">
        <title>Genomes of anaerobic fungi encode conserved fungal cellulosomes for biomass hydrolysis.</title>
        <authorList>
            <consortium name="DOE Joint Genome Institute"/>
            <person name="Haitjema C.H."/>
            <person name="Gilmore S.P."/>
            <person name="Henske J.K."/>
            <person name="Solomon K.V."/>
            <person name="De Groot R."/>
            <person name="Kuo A."/>
            <person name="Mondo S.J."/>
            <person name="Salamov A.A."/>
            <person name="Labutti K."/>
            <person name="Zhao Z."/>
            <person name="Chiniquy J."/>
            <person name="Barry K."/>
            <person name="Brewer H.M."/>
            <person name="Purvine S.O."/>
            <person name="Wright A.T."/>
            <person name="Boxma B."/>
            <person name="Van Alen T."/>
            <person name="Hackstein J.H."/>
            <person name="Baker S.E."/>
            <person name="Grigoriev I.V."/>
            <person name="O'Malley M.A."/>
        </authorList>
    </citation>
    <scope>NUCLEOTIDE SEQUENCE [LARGE SCALE GENOMIC DNA]</scope>
    <source>
        <strain evidence="3">finn</strain>
    </source>
</reference>
<evidence type="ECO:0000259" key="1">
    <source>
        <dbReference type="PROSITE" id="PS50006"/>
    </source>
</evidence>
<dbReference type="AlphaFoldDB" id="A0A1Y1VG14"/>
<accession>A0A1Y1VG14</accession>
<name>A0A1Y1VG14_9FUNG</name>
<dbReference type="Proteomes" id="UP000193719">
    <property type="component" value="Unassembled WGS sequence"/>
</dbReference>
<dbReference type="OrthoDB" id="687730at2759"/>